<proteinExistence type="predicted"/>
<comment type="caution">
    <text evidence="2">The sequence shown here is derived from an EMBL/GenBank/DDBJ whole genome shotgun (WGS) entry which is preliminary data.</text>
</comment>
<evidence type="ECO:0000313" key="2">
    <source>
        <dbReference type="EMBL" id="MFD0912369.1"/>
    </source>
</evidence>
<dbReference type="InterPro" id="IPR029044">
    <property type="entry name" value="Nucleotide-diphossugar_trans"/>
</dbReference>
<accession>A0ABW3F1U5</accession>
<dbReference type="Pfam" id="PF00535">
    <property type="entry name" value="Glycos_transf_2"/>
    <property type="match status" value="1"/>
</dbReference>
<dbReference type="EMBL" id="JBHTKB010000001">
    <property type="protein sequence ID" value="MFD0912369.1"/>
    <property type="molecule type" value="Genomic_DNA"/>
</dbReference>
<dbReference type="RefSeq" id="WP_379055237.1">
    <property type="nucleotide sequence ID" value="NZ_JBHTKB010000001.1"/>
</dbReference>
<keyword evidence="2" id="KW-0808">Transferase</keyword>
<dbReference type="Proteomes" id="UP001597128">
    <property type="component" value="Unassembled WGS sequence"/>
</dbReference>
<keyword evidence="3" id="KW-1185">Reference proteome</keyword>
<dbReference type="SUPFAM" id="SSF53448">
    <property type="entry name" value="Nucleotide-diphospho-sugar transferases"/>
    <property type="match status" value="1"/>
</dbReference>
<reference evidence="3" key="1">
    <citation type="journal article" date="2019" name="Int. J. Syst. Evol. Microbiol.">
        <title>The Global Catalogue of Microorganisms (GCM) 10K type strain sequencing project: providing services to taxonomists for standard genome sequencing and annotation.</title>
        <authorList>
            <consortium name="The Broad Institute Genomics Platform"/>
            <consortium name="The Broad Institute Genome Sequencing Center for Infectious Disease"/>
            <person name="Wu L."/>
            <person name="Ma J."/>
        </authorList>
    </citation>
    <scope>NUCLEOTIDE SEQUENCE [LARGE SCALE GENOMIC DNA]</scope>
    <source>
        <strain evidence="3">CCUG 58412</strain>
    </source>
</reference>
<feature type="domain" description="Glycosyltransferase 2-like" evidence="1">
    <location>
        <begin position="4"/>
        <end position="159"/>
    </location>
</feature>
<dbReference type="PANTHER" id="PTHR43685:SF2">
    <property type="entry name" value="GLYCOSYLTRANSFERASE 2-LIKE DOMAIN-CONTAINING PROTEIN"/>
    <property type="match status" value="1"/>
</dbReference>
<dbReference type="PANTHER" id="PTHR43685">
    <property type="entry name" value="GLYCOSYLTRANSFERASE"/>
    <property type="match status" value="1"/>
</dbReference>
<gene>
    <name evidence="2" type="ORF">ACFQ1Z_02310</name>
</gene>
<dbReference type="Gene3D" id="3.90.550.10">
    <property type="entry name" value="Spore Coat Polysaccharide Biosynthesis Protein SpsA, Chain A"/>
    <property type="match status" value="1"/>
</dbReference>
<dbReference type="InterPro" id="IPR001173">
    <property type="entry name" value="Glyco_trans_2-like"/>
</dbReference>
<name>A0ABW3F1U5_9PROT</name>
<evidence type="ECO:0000313" key="3">
    <source>
        <dbReference type="Proteomes" id="UP001597128"/>
    </source>
</evidence>
<evidence type="ECO:0000259" key="1">
    <source>
        <dbReference type="Pfam" id="PF00535"/>
    </source>
</evidence>
<protein>
    <submittedName>
        <fullName evidence="2">Glycosyltransferase family 2 protein</fullName>
        <ecNumber evidence="2">2.4.-.-</ecNumber>
    </submittedName>
</protein>
<organism evidence="2 3">
    <name type="scientific">Methylophilus luteus</name>
    <dbReference type="NCBI Taxonomy" id="640108"/>
    <lineage>
        <taxon>Bacteria</taxon>
        <taxon>Pseudomonadati</taxon>
        <taxon>Pseudomonadota</taxon>
        <taxon>Betaproteobacteria</taxon>
        <taxon>Nitrosomonadales</taxon>
        <taxon>Methylophilaceae</taxon>
        <taxon>Methylophilus</taxon>
    </lineage>
</organism>
<sequence>MKISVITVCYNSAETIQDTLTSIASQDYPDVEHIVVDGGSKDDTVAMVKAASRVTRFISEPDNGIYDAMNKGIAMATGDIVGTLNADDFYIDNTVLSQVANVFSDPSVDICYADLVYVYAKNTNRILRYWQSRPFEQGLFKKGWMPAHPTFFVRREVYEQWGNFNLDFPRQADFELTMRFLEVNQLKSVYIPRIWVRMRAGGASNNSIRGIIKGNIEAYRACKLHRLEVGPFFIARKILSRIPQFFRRAVFR</sequence>
<dbReference type="CDD" id="cd06433">
    <property type="entry name" value="GT_2_WfgS_like"/>
    <property type="match status" value="1"/>
</dbReference>
<dbReference type="GO" id="GO:0016757">
    <property type="term" value="F:glycosyltransferase activity"/>
    <property type="evidence" value="ECO:0007669"/>
    <property type="project" value="UniProtKB-KW"/>
</dbReference>
<dbReference type="EC" id="2.4.-.-" evidence="2"/>
<keyword evidence="2" id="KW-0328">Glycosyltransferase</keyword>
<dbReference type="InterPro" id="IPR050834">
    <property type="entry name" value="Glycosyltransf_2"/>
</dbReference>